<sequence length="432" mass="45390">MKWTGVGTAALLVLTACGGSGGDSDGDGSASGGGNPSEFSFLVNAENTTIPDELTTLSEDQCKAANDDLPLKVETVPQTQLDQKLQLLAGQDALPVSFAAGNTPALTATLDEDGQLLDFEKTFDDLGVLDKISPAAISTIKSLYGGKFNVLPYQYNIEGFWYNKQIFADNGLDIPATWDDLVAAAEKLDGAGVQPLSASGEQGWPLTRLISGYIFRELGPDALQKVADGDAKLTDPDYVSGAQAVADLGAKGYFGDGVGSIDYDTAINTFLSGDAGILYMGSWVLGSFADDSLNKIGNDNIGFFPFPDVEGGAGSSTQTPSNVGLPMTFSAHQYNDKVGAWLKCIAENYGQASLEDQNSISGFVPATQPDLDPLTQLVQDQVENTKESVLWFEALFGSKATTVSQTNAAPLVSGSTSAEDFMSKVQDALDSE</sequence>
<dbReference type="InterPro" id="IPR006059">
    <property type="entry name" value="SBP"/>
</dbReference>
<keyword evidence="2" id="KW-0813">Transport</keyword>
<evidence type="ECO:0000313" key="3">
    <source>
        <dbReference type="EMBL" id="MVQ49475.1"/>
    </source>
</evidence>
<accession>A0A6L6XV91</accession>
<keyword evidence="4" id="KW-1185">Reference proteome</keyword>
<reference evidence="3 4" key="1">
    <citation type="submission" date="2019-12" db="EMBL/GenBank/DDBJ databases">
        <authorList>
            <person name="Huq M.A."/>
        </authorList>
    </citation>
    <scope>NUCLEOTIDE SEQUENCE [LARGE SCALE GENOMIC DNA]</scope>
    <source>
        <strain evidence="3 4">MAH-18</strain>
    </source>
</reference>
<dbReference type="EMBL" id="WSEK01000004">
    <property type="protein sequence ID" value="MVQ49475.1"/>
    <property type="molecule type" value="Genomic_DNA"/>
</dbReference>
<comment type="caution">
    <text evidence="3">The sequence shown here is derived from an EMBL/GenBank/DDBJ whole genome shotgun (WGS) entry which is preliminary data.</text>
</comment>
<evidence type="ECO:0000313" key="4">
    <source>
        <dbReference type="Proteomes" id="UP000473525"/>
    </source>
</evidence>
<dbReference type="Proteomes" id="UP000473525">
    <property type="component" value="Unassembled WGS sequence"/>
</dbReference>
<dbReference type="PANTHER" id="PTHR43649">
    <property type="entry name" value="ARABINOSE-BINDING PROTEIN-RELATED"/>
    <property type="match status" value="1"/>
</dbReference>
<dbReference type="SUPFAM" id="SSF53850">
    <property type="entry name" value="Periplasmic binding protein-like II"/>
    <property type="match status" value="1"/>
</dbReference>
<gene>
    <name evidence="3" type="ORF">GON03_09795</name>
</gene>
<evidence type="ECO:0000256" key="2">
    <source>
        <dbReference type="ARBA" id="ARBA00022448"/>
    </source>
</evidence>
<dbReference type="PROSITE" id="PS51257">
    <property type="entry name" value="PROKAR_LIPOPROTEIN"/>
    <property type="match status" value="1"/>
</dbReference>
<comment type="similarity">
    <text evidence="1">Belongs to the bacterial solute-binding protein 1 family.</text>
</comment>
<evidence type="ECO:0000256" key="1">
    <source>
        <dbReference type="ARBA" id="ARBA00008520"/>
    </source>
</evidence>
<name>A0A6L6XV91_9ACTN</name>
<dbReference type="Gene3D" id="3.40.190.10">
    <property type="entry name" value="Periplasmic binding protein-like II"/>
    <property type="match status" value="2"/>
</dbReference>
<dbReference type="AlphaFoldDB" id="A0A6L6XV91"/>
<organism evidence="3 4">
    <name type="scientific">Nocardioides agri</name>
    <dbReference type="NCBI Taxonomy" id="2682843"/>
    <lineage>
        <taxon>Bacteria</taxon>
        <taxon>Bacillati</taxon>
        <taxon>Actinomycetota</taxon>
        <taxon>Actinomycetes</taxon>
        <taxon>Propionibacteriales</taxon>
        <taxon>Nocardioidaceae</taxon>
        <taxon>Nocardioides</taxon>
    </lineage>
</organism>
<protein>
    <submittedName>
        <fullName evidence="3">Extracellular solute-binding protein</fullName>
    </submittedName>
</protein>
<dbReference type="InterPro" id="IPR050490">
    <property type="entry name" value="Bact_solute-bd_prot1"/>
</dbReference>
<dbReference type="PANTHER" id="PTHR43649:SF29">
    <property type="entry name" value="OSMOPROTECTIVE COMPOUNDS-BINDING PROTEIN GGTB"/>
    <property type="match status" value="1"/>
</dbReference>
<proteinExistence type="inferred from homology"/>
<dbReference type="Pfam" id="PF01547">
    <property type="entry name" value="SBP_bac_1"/>
    <property type="match status" value="1"/>
</dbReference>